<proteinExistence type="predicted"/>
<sequence length="217" mass="25280">MRCNGKGLLALWNDTEPTLDQEYNEWHAGEHVPERLTVPGMLNAYRYKNAANTLYPYFTLYEMRDLSTLDTPEYKRLLSHPTLWSQKMRQHFKHIRRVVCHGIESSPNLGEPAQALLVITVAAAQLSTNVFKEKCVAHFAEQVRSWRFAMEDTTVVALPWASQKEAKDVQKMLVLVEVDDAERLCNQLSELFTNLKINQFTLERYDFLNQFKRKTNN</sequence>
<protein>
    <submittedName>
        <fullName evidence="1">Uncharacterized protein</fullName>
    </submittedName>
</protein>
<reference evidence="2" key="1">
    <citation type="submission" date="2016-11" db="EMBL/GenBank/DDBJ databases">
        <authorList>
            <person name="Varghese N."/>
            <person name="Submissions S."/>
        </authorList>
    </citation>
    <scope>NUCLEOTIDE SEQUENCE [LARGE SCALE GENOMIC DNA]</scope>
    <source>
        <strain evidence="2">DSM 16579</strain>
    </source>
</reference>
<gene>
    <name evidence="1" type="ORF">SAMN02745753_00563</name>
</gene>
<accession>A0A1M4V5A1</accession>
<dbReference type="OrthoDB" id="6537357at2"/>
<keyword evidence="2" id="KW-1185">Reference proteome</keyword>
<dbReference type="EMBL" id="FQVF01000003">
    <property type="protein sequence ID" value="SHE64100.1"/>
    <property type="molecule type" value="Genomic_DNA"/>
</dbReference>
<dbReference type="STRING" id="1122206.SAMN02745753_00563"/>
<dbReference type="AlphaFoldDB" id="A0A1M4V5A1"/>
<organism evidence="1 2">
    <name type="scientific">Marinomonas polaris DSM 16579</name>
    <dbReference type="NCBI Taxonomy" id="1122206"/>
    <lineage>
        <taxon>Bacteria</taxon>
        <taxon>Pseudomonadati</taxon>
        <taxon>Pseudomonadota</taxon>
        <taxon>Gammaproteobacteria</taxon>
        <taxon>Oceanospirillales</taxon>
        <taxon>Oceanospirillaceae</taxon>
        <taxon>Marinomonas</taxon>
    </lineage>
</organism>
<dbReference type="Proteomes" id="UP000184517">
    <property type="component" value="Unassembled WGS sequence"/>
</dbReference>
<evidence type="ECO:0000313" key="1">
    <source>
        <dbReference type="EMBL" id="SHE64100.1"/>
    </source>
</evidence>
<evidence type="ECO:0000313" key="2">
    <source>
        <dbReference type="Proteomes" id="UP000184517"/>
    </source>
</evidence>
<dbReference type="RefSeq" id="WP_072838208.1">
    <property type="nucleotide sequence ID" value="NZ_FQVF01000003.1"/>
</dbReference>
<name>A0A1M4V5A1_9GAMM</name>